<dbReference type="Gene3D" id="3.40.50.1820">
    <property type="entry name" value="alpha/beta hydrolase"/>
    <property type="match status" value="1"/>
</dbReference>
<dbReference type="InterPro" id="IPR050266">
    <property type="entry name" value="AB_hydrolase_sf"/>
</dbReference>
<dbReference type="PANTHER" id="PTHR43798:SF14">
    <property type="entry name" value="SERINE HYDROLASE-LIKE PROTEIN DDB_G0286239"/>
    <property type="match status" value="1"/>
</dbReference>
<comment type="caution">
    <text evidence="4">The sequence shown here is derived from an EMBL/GenBank/DDBJ whole genome shotgun (WGS) entry which is preliminary data.</text>
</comment>
<feature type="domain" description="AB hydrolase-1" evidence="3">
    <location>
        <begin position="24"/>
        <end position="142"/>
    </location>
</feature>
<keyword evidence="2 4" id="KW-0378">Hydrolase</keyword>
<dbReference type="RefSeq" id="WP_400187828.1">
    <property type="nucleotide sequence ID" value="NZ_JBGORX010000003.1"/>
</dbReference>
<dbReference type="EMBL" id="JBGORX010000003">
    <property type="protein sequence ID" value="MFJ1269010.1"/>
    <property type="molecule type" value="Genomic_DNA"/>
</dbReference>
<gene>
    <name evidence="4" type="ORF">ACD661_10615</name>
</gene>
<sequence>MQEITLSIPGFSIAGKTWGNPQNPPILALHGWLDNANSFALLAPYLQNDFYLIAVDFPGHGLSSHLPPGCNYHFFDGIFIIIEIIKALKLDKVHLLGHSMGACMGSLVAGVAPERLHSLYLIEALGPFSAPAKTACNQLAEYAQFISHAHRPPKGYEQFESAALTRSQKGYVSIEIARLLCERGLVEQEGRFYWRHDRRLIAPTPLRMTEEQVLSCLHSINTKAHLLLSNEGFAFDTEIMENRIKAVKNMVVHRLAGGHHIHMEKPELIGRMLVEFYK</sequence>
<dbReference type="Pfam" id="PF00561">
    <property type="entry name" value="Abhydrolase_1"/>
    <property type="match status" value="1"/>
</dbReference>
<evidence type="ECO:0000259" key="3">
    <source>
        <dbReference type="Pfam" id="PF00561"/>
    </source>
</evidence>
<evidence type="ECO:0000256" key="2">
    <source>
        <dbReference type="ARBA" id="ARBA00022801"/>
    </source>
</evidence>
<keyword evidence="5" id="KW-1185">Reference proteome</keyword>
<evidence type="ECO:0000313" key="5">
    <source>
        <dbReference type="Proteomes" id="UP001615550"/>
    </source>
</evidence>
<proteinExistence type="inferred from homology"/>
<reference evidence="4 5" key="1">
    <citation type="submission" date="2024-08" db="EMBL/GenBank/DDBJ databases">
        <title>Draft Genome Sequence of Legionella lytica strain DSB2004, Isolated From a Fire Sprinkler System.</title>
        <authorList>
            <person name="Everhart A.D."/>
            <person name="Kidane D.T."/>
            <person name="Farone A.L."/>
            <person name="Farone M.B."/>
        </authorList>
    </citation>
    <scope>NUCLEOTIDE SEQUENCE [LARGE SCALE GENOMIC DNA]</scope>
    <source>
        <strain evidence="4 5">DSB2004</strain>
    </source>
</reference>
<name>A0ABW8DCN6_9GAMM</name>
<protein>
    <submittedName>
        <fullName evidence="4">Alpha/beta fold hydrolase</fullName>
    </submittedName>
</protein>
<evidence type="ECO:0000313" key="4">
    <source>
        <dbReference type="EMBL" id="MFJ1269010.1"/>
    </source>
</evidence>
<organism evidence="4 5">
    <name type="scientific">Legionella lytica</name>
    <dbReference type="NCBI Taxonomy" id="96232"/>
    <lineage>
        <taxon>Bacteria</taxon>
        <taxon>Pseudomonadati</taxon>
        <taxon>Pseudomonadota</taxon>
        <taxon>Gammaproteobacteria</taxon>
        <taxon>Legionellales</taxon>
        <taxon>Legionellaceae</taxon>
        <taxon>Legionella</taxon>
    </lineage>
</organism>
<dbReference type="InterPro" id="IPR029058">
    <property type="entry name" value="AB_hydrolase_fold"/>
</dbReference>
<dbReference type="GO" id="GO:0016787">
    <property type="term" value="F:hydrolase activity"/>
    <property type="evidence" value="ECO:0007669"/>
    <property type="project" value="UniProtKB-KW"/>
</dbReference>
<accession>A0ABW8DCN6</accession>
<dbReference type="SUPFAM" id="SSF53474">
    <property type="entry name" value="alpha/beta-Hydrolases"/>
    <property type="match status" value="1"/>
</dbReference>
<evidence type="ECO:0000256" key="1">
    <source>
        <dbReference type="ARBA" id="ARBA00008645"/>
    </source>
</evidence>
<dbReference type="InterPro" id="IPR000073">
    <property type="entry name" value="AB_hydrolase_1"/>
</dbReference>
<dbReference type="Proteomes" id="UP001615550">
    <property type="component" value="Unassembled WGS sequence"/>
</dbReference>
<dbReference type="PANTHER" id="PTHR43798">
    <property type="entry name" value="MONOACYLGLYCEROL LIPASE"/>
    <property type="match status" value="1"/>
</dbReference>
<comment type="similarity">
    <text evidence="1">Belongs to the AB hydrolase superfamily.</text>
</comment>